<accession>A0A9P3HK26</accession>
<reference evidence="3" key="2">
    <citation type="journal article" date="2022" name="Microbiol. Resour. Announc.">
        <title>Whole-Genome Sequence of Entomortierella parvispora E1425, a Mucoromycotan Fungus Associated with Burkholderiaceae-Related Endosymbiotic Bacteria.</title>
        <authorList>
            <person name="Herlambang A."/>
            <person name="Guo Y."/>
            <person name="Takashima Y."/>
            <person name="Narisawa K."/>
            <person name="Ohta H."/>
            <person name="Nishizawa T."/>
        </authorList>
    </citation>
    <scope>NUCLEOTIDE SEQUENCE</scope>
    <source>
        <strain evidence="3">E1425</strain>
    </source>
</reference>
<comment type="caution">
    <text evidence="3">The sequence shown here is derived from an EMBL/GenBank/DDBJ whole genome shotgun (WGS) entry which is preliminary data.</text>
</comment>
<dbReference type="OrthoDB" id="548474at2759"/>
<dbReference type="EMBL" id="BQFW01000014">
    <property type="protein sequence ID" value="GJJ78051.1"/>
    <property type="molecule type" value="Genomic_DNA"/>
</dbReference>
<dbReference type="Proteomes" id="UP000827284">
    <property type="component" value="Unassembled WGS sequence"/>
</dbReference>
<dbReference type="AlphaFoldDB" id="A0A9P3HK26"/>
<evidence type="ECO:0000256" key="1">
    <source>
        <dbReference type="SAM" id="Coils"/>
    </source>
</evidence>
<feature type="compositionally biased region" description="Polar residues" evidence="2">
    <location>
        <begin position="132"/>
        <end position="142"/>
    </location>
</feature>
<keyword evidence="4" id="KW-1185">Reference proteome</keyword>
<sequence length="154" mass="16923">MASAIAPPASLGLVSGSAFSSASPAVLEQMLDTLDVESLEKELERLQRATQQLVQSNKEIEEFIELEQQDLLAHHQNQKELGLTNEEHSSVEPDPEFVLAIEENKEVIEKYERTCVHLKTAIQKKRGVSSAQYGSVESTAQGETEAEVEGGVFL</sequence>
<feature type="coiled-coil region" evidence="1">
    <location>
        <begin position="36"/>
        <end position="66"/>
    </location>
</feature>
<evidence type="ECO:0000256" key="2">
    <source>
        <dbReference type="SAM" id="MobiDB-lite"/>
    </source>
</evidence>
<gene>
    <name evidence="3" type="ORF">EMPS_10410</name>
</gene>
<keyword evidence="1" id="KW-0175">Coiled coil</keyword>
<evidence type="ECO:0000313" key="4">
    <source>
        <dbReference type="Proteomes" id="UP000827284"/>
    </source>
</evidence>
<evidence type="ECO:0000313" key="3">
    <source>
        <dbReference type="EMBL" id="GJJ78051.1"/>
    </source>
</evidence>
<proteinExistence type="predicted"/>
<feature type="region of interest" description="Disordered" evidence="2">
    <location>
        <begin position="132"/>
        <end position="154"/>
    </location>
</feature>
<name>A0A9P3HK26_9FUNG</name>
<protein>
    <submittedName>
        <fullName evidence="3">Uncharacterized protein</fullName>
    </submittedName>
</protein>
<reference evidence="3" key="1">
    <citation type="submission" date="2021-11" db="EMBL/GenBank/DDBJ databases">
        <authorList>
            <person name="Herlambang A."/>
            <person name="Guo Y."/>
            <person name="Takashima Y."/>
            <person name="Nishizawa T."/>
        </authorList>
    </citation>
    <scope>NUCLEOTIDE SEQUENCE</scope>
    <source>
        <strain evidence="3">E1425</strain>
    </source>
</reference>
<organism evidence="3 4">
    <name type="scientific">Entomortierella parvispora</name>
    <dbReference type="NCBI Taxonomy" id="205924"/>
    <lineage>
        <taxon>Eukaryota</taxon>
        <taxon>Fungi</taxon>
        <taxon>Fungi incertae sedis</taxon>
        <taxon>Mucoromycota</taxon>
        <taxon>Mortierellomycotina</taxon>
        <taxon>Mortierellomycetes</taxon>
        <taxon>Mortierellales</taxon>
        <taxon>Mortierellaceae</taxon>
        <taxon>Entomortierella</taxon>
    </lineage>
</organism>